<name>A0A3P3YN71_PLABS</name>
<proteinExistence type="predicted"/>
<dbReference type="PANTHER" id="PTHR31964:SF113">
    <property type="entry name" value="USPA DOMAIN-CONTAINING PROTEIN"/>
    <property type="match status" value="1"/>
</dbReference>
<dbReference type="EMBL" id="OVEO01000018">
    <property type="protein sequence ID" value="SPR01613.1"/>
    <property type="molecule type" value="Genomic_DNA"/>
</dbReference>
<dbReference type="Gene3D" id="3.40.50.620">
    <property type="entry name" value="HUPs"/>
    <property type="match status" value="1"/>
</dbReference>
<dbReference type="SUPFAM" id="SSF52402">
    <property type="entry name" value="Adenine nucleotide alpha hydrolases-like"/>
    <property type="match status" value="1"/>
</dbReference>
<geneLocation type="mitochondrion" evidence="2"/>
<dbReference type="InterPro" id="IPR014729">
    <property type="entry name" value="Rossmann-like_a/b/a_fold"/>
</dbReference>
<dbReference type="CDD" id="cd23659">
    <property type="entry name" value="USP_At3g01520-like"/>
    <property type="match status" value="1"/>
</dbReference>
<evidence type="ECO:0000313" key="2">
    <source>
        <dbReference type="EMBL" id="SPR01613.1"/>
    </source>
</evidence>
<keyword evidence="2" id="KW-0496">Mitochondrion</keyword>
<reference evidence="2 3" key="1">
    <citation type="submission" date="2018-03" db="EMBL/GenBank/DDBJ databases">
        <authorList>
            <person name="Fogelqvist J."/>
        </authorList>
    </citation>
    <scope>NUCLEOTIDE SEQUENCE [LARGE SCALE GENOMIC DNA]</scope>
</reference>
<dbReference type="Proteomes" id="UP000290189">
    <property type="component" value="Unassembled WGS sequence"/>
</dbReference>
<evidence type="ECO:0000259" key="1">
    <source>
        <dbReference type="Pfam" id="PF00582"/>
    </source>
</evidence>
<protein>
    <recommendedName>
        <fullName evidence="1">UspA domain-containing protein</fullName>
    </recommendedName>
</protein>
<organism evidence="2 3">
    <name type="scientific">Plasmodiophora brassicae</name>
    <name type="common">Clubroot disease agent</name>
    <dbReference type="NCBI Taxonomy" id="37360"/>
    <lineage>
        <taxon>Eukaryota</taxon>
        <taxon>Sar</taxon>
        <taxon>Rhizaria</taxon>
        <taxon>Endomyxa</taxon>
        <taxon>Phytomyxea</taxon>
        <taxon>Plasmodiophorida</taxon>
        <taxon>Plasmodiophoridae</taxon>
        <taxon>Plasmodiophora</taxon>
    </lineage>
</organism>
<accession>A0A3P3YN71</accession>
<evidence type="ECO:0000313" key="3">
    <source>
        <dbReference type="Proteomes" id="UP000290189"/>
    </source>
</evidence>
<dbReference type="PANTHER" id="PTHR31964">
    <property type="entry name" value="ADENINE NUCLEOTIDE ALPHA HYDROLASES-LIKE SUPERFAMILY PROTEIN"/>
    <property type="match status" value="1"/>
</dbReference>
<sequence length="191" mass="20715">MNAEVWHQLGAGSEVMNSAGYASSISMNNVSQRRWAILIDDSEGSVAAARWSVANLARSGDDITLVTAVEHQTGLHDALLLALSPLMFTTLGEPDADPERAIDLLSKFRDMLEPTDRTWTTHCVAIDGDKRKGPALVDFAAREHLDFVVVGSRHLGSVFRILLEAAGDGSFSDYAIHNMPCPVVVVLCGRR</sequence>
<feature type="domain" description="UspA" evidence="1">
    <location>
        <begin position="38"/>
        <end position="186"/>
    </location>
</feature>
<dbReference type="AlphaFoldDB" id="A0A3P3YN71"/>
<gene>
    <name evidence="2" type="ORF">PLBR_LOCUS8828</name>
</gene>
<dbReference type="InterPro" id="IPR006016">
    <property type="entry name" value="UspA"/>
</dbReference>
<dbReference type="Pfam" id="PF00582">
    <property type="entry name" value="Usp"/>
    <property type="match status" value="1"/>
</dbReference>